<organism evidence="1">
    <name type="scientific">hydrothermal vent metagenome</name>
    <dbReference type="NCBI Taxonomy" id="652676"/>
    <lineage>
        <taxon>unclassified sequences</taxon>
        <taxon>metagenomes</taxon>
        <taxon>ecological metagenomes</taxon>
    </lineage>
</organism>
<accession>A0A3B0YVZ6</accession>
<feature type="non-terminal residue" evidence="1">
    <location>
        <position position="49"/>
    </location>
</feature>
<sequence>MTSFNIRPDDVGIRNLRNDNLKPRATKPATAIDPYPEVQLVKVGLHEMI</sequence>
<dbReference type="AlphaFoldDB" id="A0A3B0YVZ6"/>
<gene>
    <name evidence="1" type="ORF">MNBD_GAMMA18-1134</name>
</gene>
<dbReference type="EMBL" id="UOFP01000084">
    <property type="protein sequence ID" value="VAW85205.1"/>
    <property type="molecule type" value="Genomic_DNA"/>
</dbReference>
<reference evidence="1" key="1">
    <citation type="submission" date="2018-06" db="EMBL/GenBank/DDBJ databases">
        <authorList>
            <person name="Zhirakovskaya E."/>
        </authorList>
    </citation>
    <scope>NUCLEOTIDE SEQUENCE</scope>
</reference>
<name>A0A3B0YVZ6_9ZZZZ</name>
<protein>
    <submittedName>
        <fullName evidence="1">Uncharacterized protein</fullName>
    </submittedName>
</protein>
<proteinExistence type="predicted"/>
<evidence type="ECO:0000313" key="1">
    <source>
        <dbReference type="EMBL" id="VAW85205.1"/>
    </source>
</evidence>